<sequence length="94" mass="10821">MSEINLFVGNLPFNTTEETLKKLLSPYGKVLEIDLVKDRETGRLRGFGFVKITDSTDEEIRQMDGLVLEGRSLHINEAEKKRKIKPKITKRKAF</sequence>
<dbReference type="InterPro" id="IPR050441">
    <property type="entry name" value="RBM"/>
</dbReference>
<gene>
    <name evidence="2" type="ORF">COB67_09020</name>
</gene>
<dbReference type="InterPro" id="IPR012677">
    <property type="entry name" value="Nucleotide-bd_a/b_plait_sf"/>
</dbReference>
<dbReference type="PROSITE" id="PS50102">
    <property type="entry name" value="RRM"/>
    <property type="match status" value="1"/>
</dbReference>
<dbReference type="SUPFAM" id="SSF54928">
    <property type="entry name" value="RNA-binding domain, RBD"/>
    <property type="match status" value="1"/>
</dbReference>
<evidence type="ECO:0000313" key="3">
    <source>
        <dbReference type="Proteomes" id="UP000218113"/>
    </source>
</evidence>
<proteinExistence type="predicted"/>
<name>A0A2A4T141_9DELT</name>
<evidence type="ECO:0000259" key="1">
    <source>
        <dbReference type="PROSITE" id="PS50102"/>
    </source>
</evidence>
<dbReference type="InterPro" id="IPR035979">
    <property type="entry name" value="RBD_domain_sf"/>
</dbReference>
<dbReference type="Gene3D" id="3.30.70.330">
    <property type="match status" value="1"/>
</dbReference>
<dbReference type="Proteomes" id="UP000218113">
    <property type="component" value="Unassembled WGS sequence"/>
</dbReference>
<organism evidence="2 3">
    <name type="scientific">SAR324 cluster bacterium</name>
    <dbReference type="NCBI Taxonomy" id="2024889"/>
    <lineage>
        <taxon>Bacteria</taxon>
        <taxon>Deltaproteobacteria</taxon>
        <taxon>SAR324 cluster</taxon>
    </lineage>
</organism>
<accession>A0A2A4T141</accession>
<reference evidence="3" key="1">
    <citation type="submission" date="2017-08" db="EMBL/GenBank/DDBJ databases">
        <title>A dynamic microbial community with high functional redundancy inhabits the cold, oxic subseafloor aquifer.</title>
        <authorList>
            <person name="Tully B.J."/>
            <person name="Wheat C.G."/>
            <person name="Glazer B.T."/>
            <person name="Huber J.A."/>
        </authorList>
    </citation>
    <scope>NUCLEOTIDE SEQUENCE [LARGE SCALE GENOMIC DNA]</scope>
</reference>
<dbReference type="Pfam" id="PF00076">
    <property type="entry name" value="RRM_1"/>
    <property type="match status" value="1"/>
</dbReference>
<dbReference type="GO" id="GO:0003723">
    <property type="term" value="F:RNA binding"/>
    <property type="evidence" value="ECO:0007669"/>
    <property type="project" value="InterPro"/>
</dbReference>
<dbReference type="PANTHER" id="PTHR48034">
    <property type="entry name" value="TRANSFORMER-2 SEX-DETERMINING PROTEIN-RELATED"/>
    <property type="match status" value="1"/>
</dbReference>
<comment type="caution">
    <text evidence="2">The sequence shown here is derived from an EMBL/GenBank/DDBJ whole genome shotgun (WGS) entry which is preliminary data.</text>
</comment>
<dbReference type="EMBL" id="NVSR01000068">
    <property type="protein sequence ID" value="PCI27222.1"/>
    <property type="molecule type" value="Genomic_DNA"/>
</dbReference>
<dbReference type="InterPro" id="IPR000504">
    <property type="entry name" value="RRM_dom"/>
</dbReference>
<dbReference type="AlphaFoldDB" id="A0A2A4T141"/>
<evidence type="ECO:0000313" key="2">
    <source>
        <dbReference type="EMBL" id="PCI27222.1"/>
    </source>
</evidence>
<feature type="domain" description="RRM" evidence="1">
    <location>
        <begin position="4"/>
        <end position="80"/>
    </location>
</feature>
<dbReference type="SMART" id="SM00360">
    <property type="entry name" value="RRM"/>
    <property type="match status" value="1"/>
</dbReference>
<protein>
    <submittedName>
        <fullName evidence="2">RNA-binding protein</fullName>
    </submittedName>
</protein>